<gene>
    <name evidence="2" type="ORF">SAMN05216361_2099</name>
</gene>
<evidence type="ECO:0000313" key="2">
    <source>
        <dbReference type="EMBL" id="SHG39981.1"/>
    </source>
</evidence>
<keyword evidence="1" id="KW-0472">Membrane</keyword>
<name>A0A1M5JHH1_9ALTE</name>
<sequence length="59" mass="7144">MNELQHRIKKFFAEYLSVIIMMLAVFFATHYFFDQQQQALSDVIRQFEILKLKLSLTME</sequence>
<accession>A0A1M5JHH1</accession>
<evidence type="ECO:0000313" key="3">
    <source>
        <dbReference type="Proteomes" id="UP000184520"/>
    </source>
</evidence>
<proteinExistence type="predicted"/>
<keyword evidence="3" id="KW-1185">Reference proteome</keyword>
<dbReference type="AlphaFoldDB" id="A0A1M5JHH1"/>
<feature type="transmembrane region" description="Helical" evidence="1">
    <location>
        <begin position="12"/>
        <end position="33"/>
    </location>
</feature>
<keyword evidence="1" id="KW-0812">Transmembrane</keyword>
<dbReference type="RefSeq" id="WP_073322029.1">
    <property type="nucleotide sequence ID" value="NZ_FQWD01000003.1"/>
</dbReference>
<organism evidence="2 3">
    <name type="scientific">Marisediminitalea aggregata</name>
    <dbReference type="NCBI Taxonomy" id="634436"/>
    <lineage>
        <taxon>Bacteria</taxon>
        <taxon>Pseudomonadati</taxon>
        <taxon>Pseudomonadota</taxon>
        <taxon>Gammaproteobacteria</taxon>
        <taxon>Alteromonadales</taxon>
        <taxon>Alteromonadaceae</taxon>
        <taxon>Marisediminitalea</taxon>
    </lineage>
</organism>
<dbReference type="Proteomes" id="UP000184520">
    <property type="component" value="Unassembled WGS sequence"/>
</dbReference>
<reference evidence="3" key="1">
    <citation type="submission" date="2016-11" db="EMBL/GenBank/DDBJ databases">
        <authorList>
            <person name="Varghese N."/>
            <person name="Submissions S."/>
        </authorList>
    </citation>
    <scope>NUCLEOTIDE SEQUENCE [LARGE SCALE GENOMIC DNA]</scope>
    <source>
        <strain evidence="3">CGMCC 1.8995</strain>
    </source>
</reference>
<dbReference type="EMBL" id="FQWD01000003">
    <property type="protein sequence ID" value="SHG39981.1"/>
    <property type="molecule type" value="Genomic_DNA"/>
</dbReference>
<protein>
    <submittedName>
        <fullName evidence="2">Uncharacterized protein</fullName>
    </submittedName>
</protein>
<dbReference type="STRING" id="634436.SAMN05216361_2099"/>
<evidence type="ECO:0000256" key="1">
    <source>
        <dbReference type="SAM" id="Phobius"/>
    </source>
</evidence>
<keyword evidence="1" id="KW-1133">Transmembrane helix</keyword>